<evidence type="ECO:0000256" key="1">
    <source>
        <dbReference type="SAM" id="SignalP"/>
    </source>
</evidence>
<feature type="chain" id="PRO_5013561484" description="Lipocalin-like domain-containing protein" evidence="1">
    <location>
        <begin position="20"/>
        <end position="124"/>
    </location>
</feature>
<sequence>MKKTMRIFSLLLIATTVMIACKKDTDPADKDFFVGTYRGSISYQKDDNTITSSEGKVTVSKVGETYNFFFGNNIPDIKGVKFEKSSDNNYVSVGSGVTGISINASTLKVLVSNNGATWTADCTR</sequence>
<gene>
    <name evidence="2" type="ORF">CPT03_03955</name>
</gene>
<evidence type="ECO:0000313" key="3">
    <source>
        <dbReference type="Proteomes" id="UP000223749"/>
    </source>
</evidence>
<accession>A0A2D1U258</accession>
<dbReference type="Proteomes" id="UP000223749">
    <property type="component" value="Chromosome"/>
</dbReference>
<dbReference type="EMBL" id="CP024091">
    <property type="protein sequence ID" value="ATP55681.1"/>
    <property type="molecule type" value="Genomic_DNA"/>
</dbReference>
<dbReference type="OrthoDB" id="711418at2"/>
<proteinExistence type="predicted"/>
<name>A0A2D1U258_9SPHI</name>
<feature type="signal peptide" evidence="1">
    <location>
        <begin position="1"/>
        <end position="19"/>
    </location>
</feature>
<organism evidence="2 3">
    <name type="scientific">Pedobacter ginsengisoli</name>
    <dbReference type="NCBI Taxonomy" id="363852"/>
    <lineage>
        <taxon>Bacteria</taxon>
        <taxon>Pseudomonadati</taxon>
        <taxon>Bacteroidota</taxon>
        <taxon>Sphingobacteriia</taxon>
        <taxon>Sphingobacteriales</taxon>
        <taxon>Sphingobacteriaceae</taxon>
        <taxon>Pedobacter</taxon>
    </lineage>
</organism>
<protein>
    <recommendedName>
        <fullName evidence="4">Lipocalin-like domain-containing protein</fullName>
    </recommendedName>
</protein>
<keyword evidence="1" id="KW-0732">Signal</keyword>
<dbReference type="PROSITE" id="PS51257">
    <property type="entry name" value="PROKAR_LIPOPROTEIN"/>
    <property type="match status" value="1"/>
</dbReference>
<dbReference type="AlphaFoldDB" id="A0A2D1U258"/>
<dbReference type="KEGG" id="pgs:CPT03_03955"/>
<reference evidence="2 3" key="1">
    <citation type="submission" date="2017-10" db="EMBL/GenBank/DDBJ databases">
        <title>Whole genome of Pedobacter ginsengisoli T01R-27 isolated from tomato rhizosphere.</title>
        <authorList>
            <person name="Weon H.-Y."/>
            <person name="Lee S.A."/>
            <person name="Sang M.K."/>
            <person name="Song J."/>
        </authorList>
    </citation>
    <scope>NUCLEOTIDE SEQUENCE [LARGE SCALE GENOMIC DNA]</scope>
    <source>
        <strain evidence="2 3">T01R-27</strain>
    </source>
</reference>
<evidence type="ECO:0000313" key="2">
    <source>
        <dbReference type="EMBL" id="ATP55681.1"/>
    </source>
</evidence>
<keyword evidence="3" id="KW-1185">Reference proteome</keyword>
<evidence type="ECO:0008006" key="4">
    <source>
        <dbReference type="Google" id="ProtNLM"/>
    </source>
</evidence>